<dbReference type="AlphaFoldDB" id="A0AAV7B1Z8"/>
<sequence>MPKVWCPAHITTSNVFVTFLRNLATAPHLICLPISIKRTMLRGQKCLDKQHPGSICNANVNRTQRHSNHLHIRDLVPSNLKLPFLYFFLKIFLYFCTSLA</sequence>
<reference evidence="1" key="1">
    <citation type="thesis" date="2020" institute="ProQuest LLC" country="789 East Eisenhower Parkway, Ann Arbor, MI, USA">
        <title>Comparative Genomics and Chromosome Evolution.</title>
        <authorList>
            <person name="Mudd A.B."/>
        </authorList>
    </citation>
    <scope>NUCLEOTIDE SEQUENCE</scope>
    <source>
        <strain evidence="1">237g6f4</strain>
        <tissue evidence="1">Blood</tissue>
    </source>
</reference>
<protein>
    <submittedName>
        <fullName evidence="1">Uncharacterized protein</fullName>
    </submittedName>
</protein>
<proteinExistence type="predicted"/>
<evidence type="ECO:0000313" key="2">
    <source>
        <dbReference type="Proteomes" id="UP000824782"/>
    </source>
</evidence>
<accession>A0AAV7B1Z8</accession>
<evidence type="ECO:0000313" key="1">
    <source>
        <dbReference type="EMBL" id="KAG8564433.1"/>
    </source>
</evidence>
<gene>
    <name evidence="1" type="ORF">GDO81_016464</name>
</gene>
<comment type="caution">
    <text evidence="1">The sequence shown here is derived from an EMBL/GenBank/DDBJ whole genome shotgun (WGS) entry which is preliminary data.</text>
</comment>
<organism evidence="1 2">
    <name type="scientific">Engystomops pustulosus</name>
    <name type="common">Tungara frog</name>
    <name type="synonym">Physalaemus pustulosus</name>
    <dbReference type="NCBI Taxonomy" id="76066"/>
    <lineage>
        <taxon>Eukaryota</taxon>
        <taxon>Metazoa</taxon>
        <taxon>Chordata</taxon>
        <taxon>Craniata</taxon>
        <taxon>Vertebrata</taxon>
        <taxon>Euteleostomi</taxon>
        <taxon>Amphibia</taxon>
        <taxon>Batrachia</taxon>
        <taxon>Anura</taxon>
        <taxon>Neobatrachia</taxon>
        <taxon>Hyloidea</taxon>
        <taxon>Leptodactylidae</taxon>
        <taxon>Leiuperinae</taxon>
        <taxon>Engystomops</taxon>
    </lineage>
</organism>
<dbReference type="EMBL" id="WNYA01000007">
    <property type="protein sequence ID" value="KAG8564433.1"/>
    <property type="molecule type" value="Genomic_DNA"/>
</dbReference>
<dbReference type="Proteomes" id="UP000824782">
    <property type="component" value="Unassembled WGS sequence"/>
</dbReference>
<name>A0AAV7B1Z8_ENGPU</name>
<keyword evidence="2" id="KW-1185">Reference proteome</keyword>